<name>A0A7W3IQF8_9ACTN</name>
<sequence>MTPRRAERPAPSGHGPGSDDLGAPLHGRRRALRVAALGGSSMALACAAHRLGGGVLPPWWLLAALTAFVGTAAVVLTARRLRLPLLVVVLLVQQAGLHLVFSLAAGSECVPAVGHGAAGGASTAGMPGMPGMPGALTATGACLAPQLHASGIGSAGVWTASGTGAGATGSMLAAMAPMLLAHLVATLVTAWLLARGERLLWRVAERVADVVVDRIVAAAGRLGRRRPRPVRPAVPLRLRAAGTAALVRVGGRAPPHVLLATG</sequence>
<gene>
    <name evidence="3" type="ORF">FHX74_000937</name>
</gene>
<evidence type="ECO:0008006" key="5">
    <source>
        <dbReference type="Google" id="ProtNLM"/>
    </source>
</evidence>
<organism evidence="3 4">
    <name type="scientific">Microlunatus kandeliicorticis</name>
    <dbReference type="NCBI Taxonomy" id="1759536"/>
    <lineage>
        <taxon>Bacteria</taxon>
        <taxon>Bacillati</taxon>
        <taxon>Actinomycetota</taxon>
        <taxon>Actinomycetes</taxon>
        <taxon>Propionibacteriales</taxon>
        <taxon>Propionibacteriaceae</taxon>
        <taxon>Microlunatus</taxon>
    </lineage>
</organism>
<reference evidence="3 4" key="1">
    <citation type="submission" date="2020-07" db="EMBL/GenBank/DDBJ databases">
        <title>Sequencing the genomes of 1000 actinobacteria strains.</title>
        <authorList>
            <person name="Klenk H.-P."/>
        </authorList>
    </citation>
    <scope>NUCLEOTIDE SEQUENCE [LARGE SCALE GENOMIC DNA]</scope>
    <source>
        <strain evidence="3 4">DSM 100723</strain>
    </source>
</reference>
<feature type="transmembrane region" description="Helical" evidence="2">
    <location>
        <begin position="171"/>
        <end position="194"/>
    </location>
</feature>
<dbReference type="Proteomes" id="UP000523079">
    <property type="component" value="Unassembled WGS sequence"/>
</dbReference>
<feature type="transmembrane region" description="Helical" evidence="2">
    <location>
        <begin position="34"/>
        <end position="52"/>
    </location>
</feature>
<keyword evidence="4" id="KW-1185">Reference proteome</keyword>
<protein>
    <recommendedName>
        <fullName evidence="5">Integral membrane protein</fullName>
    </recommendedName>
</protein>
<evidence type="ECO:0000313" key="3">
    <source>
        <dbReference type="EMBL" id="MBA8793343.1"/>
    </source>
</evidence>
<proteinExistence type="predicted"/>
<feature type="region of interest" description="Disordered" evidence="1">
    <location>
        <begin position="1"/>
        <end position="23"/>
    </location>
</feature>
<keyword evidence="2" id="KW-0472">Membrane</keyword>
<keyword evidence="2" id="KW-1133">Transmembrane helix</keyword>
<feature type="transmembrane region" description="Helical" evidence="2">
    <location>
        <begin position="58"/>
        <end position="78"/>
    </location>
</feature>
<dbReference type="AlphaFoldDB" id="A0A7W3IQF8"/>
<comment type="caution">
    <text evidence="3">The sequence shown here is derived from an EMBL/GenBank/DDBJ whole genome shotgun (WGS) entry which is preliminary data.</text>
</comment>
<evidence type="ECO:0000256" key="2">
    <source>
        <dbReference type="SAM" id="Phobius"/>
    </source>
</evidence>
<dbReference type="EMBL" id="JACGWT010000001">
    <property type="protein sequence ID" value="MBA8793343.1"/>
    <property type="molecule type" value="Genomic_DNA"/>
</dbReference>
<accession>A0A7W3IQF8</accession>
<evidence type="ECO:0000256" key="1">
    <source>
        <dbReference type="SAM" id="MobiDB-lite"/>
    </source>
</evidence>
<keyword evidence="2" id="KW-0812">Transmembrane</keyword>
<evidence type="ECO:0000313" key="4">
    <source>
        <dbReference type="Proteomes" id="UP000523079"/>
    </source>
</evidence>
<feature type="transmembrane region" description="Helical" evidence="2">
    <location>
        <begin position="85"/>
        <end position="105"/>
    </location>
</feature>
<dbReference type="RefSeq" id="WP_182558856.1">
    <property type="nucleotide sequence ID" value="NZ_JACGWT010000001.1"/>
</dbReference>